<organism evidence="1 2">
    <name type="scientific">Trichonephila clavata</name>
    <name type="common">Joro spider</name>
    <name type="synonym">Nephila clavata</name>
    <dbReference type="NCBI Taxonomy" id="2740835"/>
    <lineage>
        <taxon>Eukaryota</taxon>
        <taxon>Metazoa</taxon>
        <taxon>Ecdysozoa</taxon>
        <taxon>Arthropoda</taxon>
        <taxon>Chelicerata</taxon>
        <taxon>Arachnida</taxon>
        <taxon>Araneae</taxon>
        <taxon>Araneomorphae</taxon>
        <taxon>Entelegynae</taxon>
        <taxon>Araneoidea</taxon>
        <taxon>Nephilidae</taxon>
        <taxon>Trichonephila</taxon>
    </lineage>
</organism>
<comment type="caution">
    <text evidence="1">The sequence shown here is derived from an EMBL/GenBank/DDBJ whole genome shotgun (WGS) entry which is preliminary data.</text>
</comment>
<dbReference type="Proteomes" id="UP000887116">
    <property type="component" value="Unassembled WGS sequence"/>
</dbReference>
<evidence type="ECO:0000313" key="2">
    <source>
        <dbReference type="Proteomes" id="UP000887116"/>
    </source>
</evidence>
<dbReference type="AlphaFoldDB" id="A0A8X6H8G8"/>
<name>A0A8X6H8G8_TRICU</name>
<evidence type="ECO:0000313" key="1">
    <source>
        <dbReference type="EMBL" id="GFR17180.1"/>
    </source>
</evidence>
<sequence>MVRPPVTNKRNTFVTSLLESSKTQMWSMLPAHGVKQTVESKLKRHETRTVESKLNREETRTIESKLYRLETKRDERVRGMRG</sequence>
<protein>
    <submittedName>
        <fullName evidence="1">Uncharacterized protein</fullName>
    </submittedName>
</protein>
<dbReference type="EMBL" id="BMAO01037360">
    <property type="protein sequence ID" value="GFR17180.1"/>
    <property type="molecule type" value="Genomic_DNA"/>
</dbReference>
<accession>A0A8X6H8G8</accession>
<reference evidence="1" key="1">
    <citation type="submission" date="2020-07" db="EMBL/GenBank/DDBJ databases">
        <title>Multicomponent nature underlies the extraordinary mechanical properties of spider dragline silk.</title>
        <authorList>
            <person name="Kono N."/>
            <person name="Nakamura H."/>
            <person name="Mori M."/>
            <person name="Yoshida Y."/>
            <person name="Ohtoshi R."/>
            <person name="Malay A.D."/>
            <person name="Moran D.A.P."/>
            <person name="Tomita M."/>
            <person name="Numata K."/>
            <person name="Arakawa K."/>
        </authorList>
    </citation>
    <scope>NUCLEOTIDE SEQUENCE</scope>
</reference>
<gene>
    <name evidence="1" type="ORF">TNCT_402401</name>
</gene>
<proteinExistence type="predicted"/>
<keyword evidence="2" id="KW-1185">Reference proteome</keyword>